<comment type="catalytic activity">
    <reaction evidence="17">
        <text>a 1-O-(1Z-alkenyl)-sn-glycero-3-phosphocholine + H2O = a 2,3-saturated aldehyde + sn-glycerol 3-phosphocholine</text>
        <dbReference type="Rhea" id="RHEA:22544"/>
        <dbReference type="ChEBI" id="CHEBI:15377"/>
        <dbReference type="ChEBI" id="CHEBI:16870"/>
        <dbReference type="ChEBI" id="CHEBI:73359"/>
        <dbReference type="ChEBI" id="CHEBI:77287"/>
        <dbReference type="EC" id="3.3.2.2"/>
    </reaction>
</comment>
<dbReference type="KEGG" id="maua:101829923"/>
<comment type="subunit">
    <text evidence="4">Homodimer.</text>
</comment>
<evidence type="ECO:0000256" key="17">
    <source>
        <dbReference type="ARBA" id="ARBA00049560"/>
    </source>
</evidence>
<comment type="function">
    <text evidence="13">Catalyzes the hydrolysis of the vinyl ether bond of choline or ethanolamine lysoplasmalogens, forming fatty aldehyde and glycerophosphocholine or glycerophosphoethanolamine, respectively and is specific for the sn-2-deacylated (lyso) form of plasmalogen.</text>
</comment>
<evidence type="ECO:0000256" key="14">
    <source>
        <dbReference type="ARBA" id="ARBA00039876"/>
    </source>
</evidence>
<dbReference type="Pfam" id="PF07947">
    <property type="entry name" value="YhhN"/>
    <property type="match status" value="1"/>
</dbReference>
<keyword evidence="11 18" id="KW-0472">Membrane</keyword>
<evidence type="ECO:0000256" key="12">
    <source>
        <dbReference type="ARBA" id="ARBA00035673"/>
    </source>
</evidence>
<evidence type="ECO:0000256" key="1">
    <source>
        <dbReference type="ARBA" id="ARBA00004477"/>
    </source>
</evidence>
<dbReference type="OrthoDB" id="2133758at2759"/>
<evidence type="ECO:0000256" key="3">
    <source>
        <dbReference type="ARBA" id="ARBA00007375"/>
    </source>
</evidence>
<keyword evidence="7" id="KW-0378">Hydrolase</keyword>
<evidence type="ECO:0000256" key="15">
    <source>
        <dbReference type="ARBA" id="ARBA00042674"/>
    </source>
</evidence>
<dbReference type="AlphaFoldDB" id="A0A1U7R9R8"/>
<dbReference type="STRING" id="10036.ENSMAUP00000001952"/>
<evidence type="ECO:0000256" key="13">
    <source>
        <dbReference type="ARBA" id="ARBA00037660"/>
    </source>
</evidence>
<reference evidence="20" key="1">
    <citation type="submission" date="2022-04" db="UniProtKB">
        <authorList>
            <consortium name="RefSeq"/>
        </authorList>
    </citation>
    <scope>IDENTIFICATION</scope>
</reference>
<evidence type="ECO:0000256" key="18">
    <source>
        <dbReference type="SAM" id="Phobius"/>
    </source>
</evidence>
<dbReference type="GO" id="GO:0047826">
    <property type="term" value="F:D-lysine 5,6-aminomutase activity"/>
    <property type="evidence" value="ECO:0007669"/>
    <property type="project" value="Ensembl"/>
</dbReference>
<dbReference type="RefSeq" id="XP_005084184.1">
    <property type="nucleotide sequence ID" value="XM_005084127.3"/>
</dbReference>
<keyword evidence="8" id="KW-0256">Endoplasmic reticulum</keyword>
<evidence type="ECO:0000256" key="6">
    <source>
        <dbReference type="ARBA" id="ARBA00022692"/>
    </source>
</evidence>
<evidence type="ECO:0000313" key="20">
    <source>
        <dbReference type="RefSeq" id="XP_005084184.1"/>
    </source>
</evidence>
<name>A0A1U7R9R8_MESAU</name>
<dbReference type="eggNOG" id="KOG4804">
    <property type="taxonomic scope" value="Eukaryota"/>
</dbReference>
<evidence type="ECO:0000313" key="19">
    <source>
        <dbReference type="Proteomes" id="UP000886700"/>
    </source>
</evidence>
<evidence type="ECO:0000256" key="11">
    <source>
        <dbReference type="ARBA" id="ARBA00023136"/>
    </source>
</evidence>
<protein>
    <recommendedName>
        <fullName evidence="14">Lysoplasmalogenase TMEM86B</fullName>
        <ecNumber evidence="12">3.3.2.2</ecNumber>
    </recommendedName>
    <alternativeName>
        <fullName evidence="15">Transmembrane protein 86B</fullName>
    </alternativeName>
</protein>
<sequence>MDPGKEGLLLKILFSDQHPQVRRWLIPFFVSCVVYFVLWIPEDQPSWFSALVKCLPILCLVVFLWAVTPGGSYPWLLQGGLVCSAVGDACLIWPGAFLYGMAAFFATHVLYVWAFGLSPLRPGVLASVIPCALVYGSFLLPHLESGMVLPVSAYGLILFSMLWRSLARGGSAAWGGTLFTISDSVLAWNAFIQPLGFARQVTMTTYYAAQLCLALSALRNPGLKTN</sequence>
<feature type="transmembrane region" description="Helical" evidence="18">
    <location>
        <begin position="147"/>
        <end position="166"/>
    </location>
</feature>
<feature type="transmembrane region" description="Helical" evidence="18">
    <location>
        <begin position="120"/>
        <end position="140"/>
    </location>
</feature>
<keyword evidence="9 18" id="KW-1133">Transmembrane helix</keyword>
<keyword evidence="6 18" id="KW-0812">Transmembrane</keyword>
<organism evidence="20">
    <name type="scientific">Mesocricetus auratus</name>
    <name type="common">Golden hamster</name>
    <dbReference type="NCBI Taxonomy" id="10036"/>
    <lineage>
        <taxon>Eukaryota</taxon>
        <taxon>Metazoa</taxon>
        <taxon>Chordata</taxon>
        <taxon>Craniata</taxon>
        <taxon>Vertebrata</taxon>
        <taxon>Euteleostomi</taxon>
        <taxon>Mammalia</taxon>
        <taxon>Eutheria</taxon>
        <taxon>Euarchontoglires</taxon>
        <taxon>Glires</taxon>
        <taxon>Rodentia</taxon>
        <taxon>Myomorpha</taxon>
        <taxon>Muroidea</taxon>
        <taxon>Cricetidae</taxon>
        <taxon>Cricetinae</taxon>
        <taxon>Mesocricetus</taxon>
    </lineage>
</organism>
<keyword evidence="10" id="KW-0443">Lipid metabolism</keyword>
<evidence type="ECO:0000256" key="9">
    <source>
        <dbReference type="ARBA" id="ARBA00022989"/>
    </source>
</evidence>
<dbReference type="EC" id="3.3.2.2" evidence="12"/>
<dbReference type="GeneTree" id="ENSGT00390000007101"/>
<dbReference type="GO" id="GO:0046485">
    <property type="term" value="P:ether lipid metabolic process"/>
    <property type="evidence" value="ECO:0007669"/>
    <property type="project" value="Ensembl"/>
</dbReference>
<evidence type="ECO:0000256" key="8">
    <source>
        <dbReference type="ARBA" id="ARBA00022824"/>
    </source>
</evidence>
<keyword evidence="5" id="KW-0963">Cytoplasm</keyword>
<comment type="similarity">
    <text evidence="3">Belongs to the TMEM86 family.</text>
</comment>
<dbReference type="GO" id="GO:0005789">
    <property type="term" value="C:endoplasmic reticulum membrane"/>
    <property type="evidence" value="ECO:0007669"/>
    <property type="project" value="UniProtKB-SubCell"/>
</dbReference>
<dbReference type="Proteomes" id="UP000886700">
    <property type="component" value="Unplaced"/>
</dbReference>
<dbReference type="PANTHER" id="PTHR31885:SF7">
    <property type="entry name" value="LYSOPLASMALOGENASE"/>
    <property type="match status" value="1"/>
</dbReference>
<dbReference type="PANTHER" id="PTHR31885">
    <property type="entry name" value="GH04784P"/>
    <property type="match status" value="1"/>
</dbReference>
<evidence type="ECO:0000256" key="4">
    <source>
        <dbReference type="ARBA" id="ARBA00011738"/>
    </source>
</evidence>
<keyword evidence="19" id="KW-1185">Reference proteome</keyword>
<dbReference type="GeneID" id="101829923"/>
<comment type="catalytic activity">
    <reaction evidence="16">
        <text>a 1-O-(1Z-alkenyl)-sn-glycero-3-phosphoethanolamine + H2O = a 2,3-saturated aldehyde + sn-glycero-3-phosphoethanolamine</text>
        <dbReference type="Rhea" id="RHEA:16905"/>
        <dbReference type="ChEBI" id="CHEBI:15377"/>
        <dbReference type="ChEBI" id="CHEBI:73359"/>
        <dbReference type="ChEBI" id="CHEBI:77288"/>
        <dbReference type="ChEBI" id="CHEBI:143890"/>
        <dbReference type="EC" id="3.3.2.2"/>
    </reaction>
</comment>
<evidence type="ECO:0000256" key="2">
    <source>
        <dbReference type="ARBA" id="ARBA00004496"/>
    </source>
</evidence>
<feature type="transmembrane region" description="Helical" evidence="18">
    <location>
        <begin position="47"/>
        <end position="68"/>
    </location>
</feature>
<evidence type="ECO:0000256" key="5">
    <source>
        <dbReference type="ARBA" id="ARBA00022490"/>
    </source>
</evidence>
<comment type="subcellular location">
    <subcellularLocation>
        <location evidence="2">Cytoplasm</location>
    </subcellularLocation>
    <subcellularLocation>
        <location evidence="1">Endoplasmic reticulum membrane</location>
        <topology evidence="1">Multi-pass membrane protein</topology>
    </subcellularLocation>
</comment>
<evidence type="ECO:0000256" key="16">
    <source>
        <dbReference type="ARBA" id="ARBA00049458"/>
    </source>
</evidence>
<dbReference type="GO" id="GO:0042802">
    <property type="term" value="F:identical protein binding"/>
    <property type="evidence" value="ECO:0007669"/>
    <property type="project" value="Ensembl"/>
</dbReference>
<gene>
    <name evidence="20" type="primary">Tmem86b</name>
</gene>
<proteinExistence type="inferred from homology"/>
<feature type="transmembrane region" description="Helical" evidence="18">
    <location>
        <begin position="89"/>
        <end position="114"/>
    </location>
</feature>
<feature type="transmembrane region" description="Helical" evidence="18">
    <location>
        <begin position="21"/>
        <end position="41"/>
    </location>
</feature>
<evidence type="ECO:0000256" key="10">
    <source>
        <dbReference type="ARBA" id="ARBA00023098"/>
    </source>
</evidence>
<feature type="transmembrane region" description="Helical" evidence="18">
    <location>
        <begin position="172"/>
        <end position="192"/>
    </location>
</feature>
<dbReference type="InterPro" id="IPR012506">
    <property type="entry name" value="TMEM86B-like"/>
</dbReference>
<evidence type="ECO:0000256" key="7">
    <source>
        <dbReference type="ARBA" id="ARBA00022801"/>
    </source>
</evidence>
<dbReference type="CTD" id="255043"/>
<dbReference type="GO" id="GO:0047408">
    <property type="term" value="F:alkenylglycerophosphocholine hydrolase activity"/>
    <property type="evidence" value="ECO:0007669"/>
    <property type="project" value="UniProtKB-EC"/>
</dbReference>
<accession>A0A1U7R9R8</accession>